<dbReference type="AlphaFoldDB" id="A0A1H5PHL4"/>
<dbReference type="RefSeq" id="WP_093114512.1">
    <property type="nucleotide sequence ID" value="NZ_FNGG01000020.1"/>
</dbReference>
<dbReference type="Proteomes" id="UP000199448">
    <property type="component" value="Unassembled WGS sequence"/>
</dbReference>
<protein>
    <submittedName>
        <fullName evidence="1">Uncharacterized protein</fullName>
    </submittedName>
</protein>
<reference evidence="1 2" key="1">
    <citation type="submission" date="2016-10" db="EMBL/GenBank/DDBJ databases">
        <authorList>
            <person name="de Groot N.N."/>
        </authorList>
    </citation>
    <scope>NUCLEOTIDE SEQUENCE [LARGE SCALE GENOMIC DNA]</scope>
    <source>
        <strain evidence="1 2">DSM 23553</strain>
    </source>
</reference>
<gene>
    <name evidence="1" type="ORF">SAMN04488034_1199</name>
</gene>
<name>A0A1H5PHL4_9FLAO</name>
<accession>A0A1H5PHL4</accession>
<evidence type="ECO:0000313" key="2">
    <source>
        <dbReference type="Proteomes" id="UP000199448"/>
    </source>
</evidence>
<keyword evidence="2" id="KW-1185">Reference proteome</keyword>
<organism evidence="1 2">
    <name type="scientific">Salinimicrobium catena</name>
    <dbReference type="NCBI Taxonomy" id="390640"/>
    <lineage>
        <taxon>Bacteria</taxon>
        <taxon>Pseudomonadati</taxon>
        <taxon>Bacteroidota</taxon>
        <taxon>Flavobacteriia</taxon>
        <taxon>Flavobacteriales</taxon>
        <taxon>Flavobacteriaceae</taxon>
        <taxon>Salinimicrobium</taxon>
    </lineage>
</organism>
<dbReference type="EMBL" id="FNUG01000019">
    <property type="protein sequence ID" value="SEF13363.1"/>
    <property type="molecule type" value="Genomic_DNA"/>
</dbReference>
<evidence type="ECO:0000313" key="1">
    <source>
        <dbReference type="EMBL" id="SEF13363.1"/>
    </source>
</evidence>
<proteinExistence type="predicted"/>
<sequence>MHNTEYIGIKEENSNLEFIKGIDENIYSKCFKVEESSENYEYHSGIYWGNKFYQTPIEIKNTIIEEIVVSKGFSGNFLMKIIVFDGKYNELELNLSKDSSFGYDITSLSTLFNFLFDYVEMGFSISDLDLTDHYFIKTFYHNPNKELVFNVVDKIKFSEEYGETKIVGKDRRYWKDIIVSNFPKNKYLRELVYSYFKEKNNSESITLKGSQDSKDYYEDNLKVYLFNNFDYKKYIIYEWFIKKL</sequence>